<evidence type="ECO:0000313" key="7">
    <source>
        <dbReference type="EMBL" id="KAH8700322.1"/>
    </source>
</evidence>
<dbReference type="Proteomes" id="UP001201262">
    <property type="component" value="Unassembled WGS sequence"/>
</dbReference>
<keyword evidence="3" id="KW-0274">FAD</keyword>
<dbReference type="SUPFAM" id="SSF51905">
    <property type="entry name" value="FAD/NAD(P)-binding domain"/>
    <property type="match status" value="1"/>
</dbReference>
<evidence type="ECO:0000256" key="3">
    <source>
        <dbReference type="ARBA" id="ARBA00022827"/>
    </source>
</evidence>
<evidence type="ECO:0000256" key="5">
    <source>
        <dbReference type="ARBA" id="ARBA00023033"/>
    </source>
</evidence>
<evidence type="ECO:0000256" key="1">
    <source>
        <dbReference type="ARBA" id="ARBA00007992"/>
    </source>
</evidence>
<dbReference type="InterPro" id="IPR036188">
    <property type="entry name" value="FAD/NAD-bd_sf"/>
</dbReference>
<comment type="caution">
    <text evidence="7">The sequence shown here is derived from an EMBL/GenBank/DDBJ whole genome shotgun (WGS) entry which is preliminary data.</text>
</comment>
<dbReference type="InterPro" id="IPR002938">
    <property type="entry name" value="FAD-bd"/>
</dbReference>
<dbReference type="InterPro" id="IPR050493">
    <property type="entry name" value="FAD-dep_Monooxygenase_BioMet"/>
</dbReference>
<proteinExistence type="inferred from homology"/>
<dbReference type="RefSeq" id="XP_046074028.1">
    <property type="nucleotide sequence ID" value="XM_046219318.1"/>
</dbReference>
<dbReference type="GeneID" id="70249605"/>
<reference evidence="7" key="1">
    <citation type="submission" date="2021-12" db="EMBL/GenBank/DDBJ databases">
        <title>Convergent genome expansion in fungi linked to evolution of root-endophyte symbiosis.</title>
        <authorList>
            <consortium name="DOE Joint Genome Institute"/>
            <person name="Ke Y.-H."/>
            <person name="Bonito G."/>
            <person name="Liao H.-L."/>
            <person name="Looney B."/>
            <person name="Rojas-Flechas A."/>
            <person name="Nash J."/>
            <person name="Hameed K."/>
            <person name="Schadt C."/>
            <person name="Martin F."/>
            <person name="Crous P.W."/>
            <person name="Miettinen O."/>
            <person name="Magnuson J.K."/>
            <person name="Labbe J."/>
            <person name="Jacobson D."/>
            <person name="Doktycz M.J."/>
            <person name="Veneault-Fourrey C."/>
            <person name="Kuo A."/>
            <person name="Mondo S."/>
            <person name="Calhoun S."/>
            <person name="Riley R."/>
            <person name="Ohm R."/>
            <person name="LaButti K."/>
            <person name="Andreopoulos B."/>
            <person name="Pangilinan J."/>
            <person name="Nolan M."/>
            <person name="Tritt A."/>
            <person name="Clum A."/>
            <person name="Lipzen A."/>
            <person name="Daum C."/>
            <person name="Barry K."/>
            <person name="Grigoriev I.V."/>
            <person name="Vilgalys R."/>
        </authorList>
    </citation>
    <scope>NUCLEOTIDE SEQUENCE</scope>
    <source>
        <strain evidence="7">PMI_201</strain>
    </source>
</reference>
<evidence type="ECO:0000256" key="2">
    <source>
        <dbReference type="ARBA" id="ARBA00022630"/>
    </source>
</evidence>
<dbReference type="SUPFAM" id="SSF54373">
    <property type="entry name" value="FAD-linked reductases, C-terminal domain"/>
    <property type="match status" value="1"/>
</dbReference>
<dbReference type="Gene3D" id="3.50.50.60">
    <property type="entry name" value="FAD/NAD(P)-binding domain"/>
    <property type="match status" value="1"/>
</dbReference>
<comment type="similarity">
    <text evidence="1">Belongs to the paxM FAD-dependent monooxygenase family.</text>
</comment>
<dbReference type="AlphaFoldDB" id="A0AAD4KW52"/>
<organism evidence="7 8">
    <name type="scientific">Talaromyces proteolyticus</name>
    <dbReference type="NCBI Taxonomy" id="1131652"/>
    <lineage>
        <taxon>Eukaryota</taxon>
        <taxon>Fungi</taxon>
        <taxon>Dikarya</taxon>
        <taxon>Ascomycota</taxon>
        <taxon>Pezizomycotina</taxon>
        <taxon>Eurotiomycetes</taxon>
        <taxon>Eurotiomycetidae</taxon>
        <taxon>Eurotiales</taxon>
        <taxon>Trichocomaceae</taxon>
        <taxon>Talaromyces</taxon>
        <taxon>Talaromyces sect. Bacilispori</taxon>
    </lineage>
</organism>
<dbReference type="PANTHER" id="PTHR13789">
    <property type="entry name" value="MONOOXYGENASE"/>
    <property type="match status" value="1"/>
</dbReference>
<evidence type="ECO:0000313" key="8">
    <source>
        <dbReference type="Proteomes" id="UP001201262"/>
    </source>
</evidence>
<gene>
    <name evidence="7" type="ORF">BGW36DRAFT_415423</name>
</gene>
<keyword evidence="5" id="KW-0503">Monooxygenase</keyword>
<accession>A0AAD4KW52</accession>
<dbReference type="GO" id="GO:0071949">
    <property type="term" value="F:FAD binding"/>
    <property type="evidence" value="ECO:0007669"/>
    <property type="project" value="InterPro"/>
</dbReference>
<sequence length="466" mass="51762">MAKNQSATANASVFETPTYPTNCLYFLQDHMQVRIPPSPNRKSQLLDIVIVGAGLGGLATAIALAQSGHRVKVYEQASVLGEVGAGIQIPSNSMRLLAELGLEPYLKDHATEPKAIYFRRWQNGKTIGMTKLIPEFRQTYNAPYYVIHRADFHSALHKRALDVGVEIKLGSRAVSYNADTSTITFENGSVVTADLIVAADGVKSLARKVVLGGHDKVPQKTGFAAYRSTVKVERMQQDPELDSLLTEPALNIWVGDGRHVMTYKIGAGKTFNLVLSHPDNSDPREWDQSKALDEMRAEFRGWDTKLTKVINLIDKTIKWPLLSGSKLDQWVSERLVLLGDAAHAMVPYMSQGAAMAVEDGVALAHSLSKVHDSRDISKALSIYQSVRTIRSSQMQEASLLNGQLWHFPDGPLQEARDLAMYPETVSRPFVHSPNQWSDPTTQLWCYGYDTKKAVEEEWEKRIANGF</sequence>
<dbReference type="GO" id="GO:0004497">
    <property type="term" value="F:monooxygenase activity"/>
    <property type="evidence" value="ECO:0007669"/>
    <property type="project" value="UniProtKB-KW"/>
</dbReference>
<keyword evidence="8" id="KW-1185">Reference proteome</keyword>
<keyword evidence="4" id="KW-0560">Oxidoreductase</keyword>
<dbReference type="PANTHER" id="PTHR13789:SF306">
    <property type="entry name" value="HYDROXYLASE, PUTATIVE-RELATED"/>
    <property type="match status" value="1"/>
</dbReference>
<dbReference type="Pfam" id="PF01494">
    <property type="entry name" value="FAD_binding_3"/>
    <property type="match status" value="1"/>
</dbReference>
<evidence type="ECO:0000256" key="4">
    <source>
        <dbReference type="ARBA" id="ARBA00023002"/>
    </source>
</evidence>
<name>A0AAD4KW52_9EURO</name>
<evidence type="ECO:0000259" key="6">
    <source>
        <dbReference type="Pfam" id="PF01494"/>
    </source>
</evidence>
<feature type="domain" description="FAD-binding" evidence="6">
    <location>
        <begin position="47"/>
        <end position="396"/>
    </location>
</feature>
<dbReference type="EMBL" id="JAJTJA010000004">
    <property type="protein sequence ID" value="KAH8700322.1"/>
    <property type="molecule type" value="Genomic_DNA"/>
</dbReference>
<dbReference type="PRINTS" id="PR00420">
    <property type="entry name" value="RNGMNOXGNASE"/>
</dbReference>
<keyword evidence="2" id="KW-0285">Flavoprotein</keyword>
<dbReference type="FunFam" id="3.50.50.60:FF:000115">
    <property type="entry name" value="Salicylate hydroxylase, putative"/>
    <property type="match status" value="1"/>
</dbReference>
<protein>
    <recommendedName>
        <fullName evidence="6">FAD-binding domain-containing protein</fullName>
    </recommendedName>
</protein>